<reference evidence="4 6" key="2">
    <citation type="submission" date="2019-02" db="EMBL/GenBank/DDBJ databases">
        <title>Bacteria dissemination in different level of health care in South Africa: the effectiveness of infections prevention and control.</title>
        <authorList>
            <person name="Shobo C."/>
            <person name="Amoako D.G."/>
            <person name="Allam M."/>
            <person name="Ismail A."/>
            <person name="Bester L.A."/>
            <person name="Essack S.Y."/>
        </authorList>
    </citation>
    <scope>NUCLEOTIDE SEQUENCE [LARGE SCALE GENOMIC DNA]</scope>
    <source>
        <strain evidence="4 6">2SIL2</strain>
    </source>
</reference>
<accession>A0A2P6B8G0</accession>
<dbReference type="AlphaFoldDB" id="A0A2P6B8G0"/>
<evidence type="ECO:0000313" key="6">
    <source>
        <dbReference type="Proteomes" id="UP000305511"/>
    </source>
</evidence>
<dbReference type="NCBIfam" id="NF041589">
    <property type="entry name" value="PepG1"/>
    <property type="match status" value="1"/>
</dbReference>
<evidence type="ECO:0000313" key="5">
    <source>
        <dbReference type="Proteomes" id="UP000275941"/>
    </source>
</evidence>
<dbReference type="OrthoDB" id="2233819at2"/>
<feature type="transmembrane region" description="Helical" evidence="1">
    <location>
        <begin position="23"/>
        <end position="44"/>
    </location>
</feature>
<dbReference type="InterPro" id="IPR031616">
    <property type="entry name" value="BsrE-like"/>
</dbReference>
<evidence type="ECO:0000313" key="2">
    <source>
        <dbReference type="EMBL" id="MXS53755.1"/>
    </source>
</evidence>
<sequence length="50" mass="5684">MVRMSVLPKFTERRGLLSAYETIQTILGFGMFTIALIALIVKLLKNDNKK</sequence>
<dbReference type="Pfam" id="PF16935">
    <property type="entry name" value="Hol_Tox"/>
    <property type="match status" value="1"/>
</dbReference>
<name>A0A2P6B8G0_ENTFL</name>
<keyword evidence="1" id="KW-1133">Transmembrane helix</keyword>
<dbReference type="Proteomes" id="UP000429730">
    <property type="component" value="Unassembled WGS sequence"/>
</dbReference>
<evidence type="ECO:0000313" key="3">
    <source>
        <dbReference type="EMBL" id="ROY49391.1"/>
    </source>
</evidence>
<organism evidence="3 5">
    <name type="scientific">Enterococcus faecalis</name>
    <name type="common">Streptococcus faecalis</name>
    <dbReference type="NCBI Taxonomy" id="1351"/>
    <lineage>
        <taxon>Bacteria</taxon>
        <taxon>Bacillati</taxon>
        <taxon>Bacillota</taxon>
        <taxon>Bacilli</taxon>
        <taxon>Lactobacillales</taxon>
        <taxon>Enterococcaceae</taxon>
        <taxon>Enterococcus</taxon>
    </lineage>
</organism>
<proteinExistence type="predicted"/>
<protein>
    <submittedName>
        <fullName evidence="2 3">Holin-like toxin</fullName>
    </submittedName>
</protein>
<dbReference type="Proteomes" id="UP000305511">
    <property type="component" value="Unassembled WGS sequence"/>
</dbReference>
<reference evidence="3 5" key="1">
    <citation type="submission" date="2018-10" db="EMBL/GenBank/DDBJ databases">
        <title>Genotypes and phenotypes of Enterococci isolated from broiler chickens.</title>
        <authorList>
            <person name="Muhammad A.R."/>
            <person name="Diarra M.S."/>
        </authorList>
    </citation>
    <scope>NUCLEOTIDE SEQUENCE [LARGE SCALE GENOMIC DNA]</scope>
    <source>
        <strain evidence="3 5">P7 C A21</strain>
    </source>
</reference>
<dbReference type="EMBL" id="RKOR01000023">
    <property type="protein sequence ID" value="ROY49391.1"/>
    <property type="molecule type" value="Genomic_DNA"/>
</dbReference>
<evidence type="ECO:0000256" key="1">
    <source>
        <dbReference type="SAM" id="Phobius"/>
    </source>
</evidence>
<reference evidence="2 7" key="3">
    <citation type="submission" date="2019-04" db="EMBL/GenBank/DDBJ databases">
        <title>Step-wise assembly of the neonatal virome modulated by breast feeding.</title>
        <authorList>
            <person name="Liang G."/>
            <person name="Bushman F."/>
        </authorList>
    </citation>
    <scope>NUCLEOTIDE SEQUENCE [LARGE SCALE GENOMIC DNA]</scope>
    <source>
        <strain evidence="2 7">E3754</strain>
    </source>
</reference>
<evidence type="ECO:0000313" key="7">
    <source>
        <dbReference type="Proteomes" id="UP000429730"/>
    </source>
</evidence>
<dbReference type="Proteomes" id="UP000275941">
    <property type="component" value="Unassembled WGS sequence"/>
</dbReference>
<comment type="caution">
    <text evidence="3">The sequence shown here is derived from an EMBL/GenBank/DDBJ whole genome shotgun (WGS) entry which is preliminary data.</text>
</comment>
<dbReference type="EMBL" id="WVTJ01000034">
    <property type="protein sequence ID" value="MXS53755.1"/>
    <property type="molecule type" value="Genomic_DNA"/>
</dbReference>
<evidence type="ECO:0000313" key="4">
    <source>
        <dbReference type="EMBL" id="TKK55275.1"/>
    </source>
</evidence>
<dbReference type="EMBL" id="SIYF01000792">
    <property type="protein sequence ID" value="TKK55275.1"/>
    <property type="molecule type" value="Genomic_DNA"/>
</dbReference>
<keyword evidence="1" id="KW-0812">Transmembrane</keyword>
<keyword evidence="1" id="KW-0472">Membrane</keyword>
<gene>
    <name evidence="3" type="ORF">EGW70_08905</name>
    <name evidence="4" type="ORF">EY666_19905</name>
    <name evidence="2" type="ORF">GTI81_13700</name>
</gene>